<evidence type="ECO:0000313" key="2">
    <source>
        <dbReference type="Proteomes" id="UP000955338"/>
    </source>
</evidence>
<protein>
    <submittedName>
        <fullName evidence="1">Uncharacterized protein</fullName>
    </submittedName>
</protein>
<accession>A0A8E3SA32</accession>
<keyword evidence="2" id="KW-1185">Reference proteome</keyword>
<sequence>MAFLSIAIILFGLLSGLTLIFSTTLMAIISGIYLFLITLPVLLIIACLVIFPMLAVVFYLEPTAMIPFAIILFINLIYHRKDIYLWLYELLSNAKKRK</sequence>
<gene>
    <name evidence="1" type="ORF">CEP48_05250</name>
</gene>
<dbReference type="EMBL" id="CP022011">
    <property type="protein sequence ID" value="QDJ14869.1"/>
    <property type="molecule type" value="Genomic_DNA"/>
</dbReference>
<reference evidence="1" key="1">
    <citation type="submission" date="2017-06" db="EMBL/GenBank/DDBJ databases">
        <title>Genome sequencing of pathogenic and non-pathogenic strains within Bisgaard taxon 40.</title>
        <authorList>
            <person name="Ladner J.T."/>
            <person name="Lovett S.P."/>
            <person name="Koroleva G."/>
            <person name="Lorch J.M."/>
        </authorList>
    </citation>
    <scope>NUCLEOTIDE SEQUENCE</scope>
    <source>
        <strain evidence="1">27576-1-I1</strain>
    </source>
</reference>
<name>A0A8E3SA32_9PAST</name>
<dbReference type="RefSeq" id="WP_261920606.1">
    <property type="nucleotide sequence ID" value="NZ_CP022011.1"/>
</dbReference>
<dbReference type="Proteomes" id="UP000955338">
    <property type="component" value="Chromosome"/>
</dbReference>
<evidence type="ECO:0000313" key="1">
    <source>
        <dbReference type="EMBL" id="QDJ14869.1"/>
    </source>
</evidence>
<organism evidence="1 2">
    <name type="scientific">Mergibacter septicus</name>
    <dbReference type="NCBI Taxonomy" id="221402"/>
    <lineage>
        <taxon>Bacteria</taxon>
        <taxon>Pseudomonadati</taxon>
        <taxon>Pseudomonadota</taxon>
        <taxon>Gammaproteobacteria</taxon>
        <taxon>Pasteurellales</taxon>
        <taxon>Pasteurellaceae</taxon>
        <taxon>Mergibacter</taxon>
    </lineage>
</organism>
<proteinExistence type="predicted"/>
<dbReference type="AlphaFoldDB" id="A0A8E3SA32"/>